<sequence length="607" mass="67198">MSHQDGTAPAAIASDDSTAQALLARADQYFDNGQMAEALRGYQDVLATEPRHLHALHRIALAHFRNGEQAIARDWLERAINVAPERAELWEHRGLLAALANEHIAAEAFYHRALALCGGSASLHRNLGDVLKLAGRRAEACTEYEKALGFDPGLHPAVRRLATLSLEDGRHEAAVNYLRRAWALGASRLADGVDLIKALSHLGNAAETDAQIGRMRTTFAADPNALDKLAFHLNELHRYELAYEVATQGLTVDAAVAGLHHNAAYASNMLGEFARMRQHSVEAARLMPDDAHLQFNVAVSLLRDGEFEEGWRHYRWHERLPQNSTLVQPRFPEWCGEPLAGRRFLLVGEQGLGDQIQSLRYADWLQRQGAIVDVWVGEALGDVAACASGVNRVWTALPPGPYDFWSRMFRFPEYMKLSASMLPLAMPYLSAPSGDVDRWRERLAGAINTDAPTRRIGLVWAGNPDYEFDRYRSIALRALHPVLARRGVAWFALQKGAAQSEVEALRPGIDITPLGPEIGSFTDTLAIVQSLDLVITVDTSVAHLAGAAGVPVWILLPTCTDWRWMTGRNDTPWYPSARLFRQRELGRWDDVVGEVGEALDASLSSHR</sequence>
<dbReference type="KEGG" id="ppai:E1956_07210"/>
<name>A0A4P7CT43_9BURK</name>
<dbReference type="RefSeq" id="WP_134747994.1">
    <property type="nucleotide sequence ID" value="NZ_CP038148.1"/>
</dbReference>
<reference evidence="4 5" key="1">
    <citation type="submission" date="2019-03" db="EMBL/GenBank/DDBJ databases">
        <title>Paraburkholderia sp. 7MH5, isolated from subtropical forest soil.</title>
        <authorList>
            <person name="Gao Z.-H."/>
            <person name="Qiu L.-H."/>
        </authorList>
    </citation>
    <scope>NUCLEOTIDE SEQUENCE [LARGE SCALE GENOMIC DNA]</scope>
    <source>
        <strain evidence="4 5">7MH5</strain>
    </source>
</reference>
<dbReference type="AlphaFoldDB" id="A0A4P7CT43"/>
<evidence type="ECO:0000256" key="3">
    <source>
        <dbReference type="PROSITE-ProRule" id="PRU00339"/>
    </source>
</evidence>
<keyword evidence="2 3" id="KW-0802">TPR repeat</keyword>
<proteinExistence type="predicted"/>
<dbReference type="OrthoDB" id="9814129at2"/>
<dbReference type="PANTHER" id="PTHR44227">
    <property type="match status" value="1"/>
</dbReference>
<keyword evidence="5" id="KW-1185">Reference proteome</keyword>
<dbReference type="Gene3D" id="3.40.50.2000">
    <property type="entry name" value="Glycogen Phosphorylase B"/>
    <property type="match status" value="1"/>
</dbReference>
<evidence type="ECO:0000256" key="2">
    <source>
        <dbReference type="ARBA" id="ARBA00022803"/>
    </source>
</evidence>
<evidence type="ECO:0000256" key="1">
    <source>
        <dbReference type="ARBA" id="ARBA00022737"/>
    </source>
</evidence>
<feature type="repeat" description="TPR" evidence="3">
    <location>
        <begin position="19"/>
        <end position="52"/>
    </location>
</feature>
<dbReference type="PROSITE" id="PS50005">
    <property type="entry name" value="TPR"/>
    <property type="match status" value="2"/>
</dbReference>
<dbReference type="GO" id="GO:0000030">
    <property type="term" value="F:mannosyltransferase activity"/>
    <property type="evidence" value="ECO:0007669"/>
    <property type="project" value="TreeGrafter"/>
</dbReference>
<evidence type="ECO:0000313" key="4">
    <source>
        <dbReference type="EMBL" id="QBQ96983.1"/>
    </source>
</evidence>
<dbReference type="SUPFAM" id="SSF53756">
    <property type="entry name" value="UDP-Glycosyltransferase/glycogen phosphorylase"/>
    <property type="match status" value="1"/>
</dbReference>
<accession>A0A4P7CT43</accession>
<feature type="repeat" description="TPR" evidence="3">
    <location>
        <begin position="121"/>
        <end position="154"/>
    </location>
</feature>
<dbReference type="PANTHER" id="PTHR44227:SF3">
    <property type="entry name" value="PROTEIN O-MANNOSYL-TRANSFERASE TMTC4"/>
    <property type="match status" value="1"/>
</dbReference>
<dbReference type="InterPro" id="IPR052346">
    <property type="entry name" value="O-mannosyl-transferase_TMTC"/>
</dbReference>
<dbReference type="SUPFAM" id="SSF48452">
    <property type="entry name" value="TPR-like"/>
    <property type="match status" value="2"/>
</dbReference>
<dbReference type="Gene3D" id="1.25.40.10">
    <property type="entry name" value="Tetratricopeptide repeat domain"/>
    <property type="match status" value="2"/>
</dbReference>
<evidence type="ECO:0000313" key="5">
    <source>
        <dbReference type="Proteomes" id="UP000295727"/>
    </source>
</evidence>
<dbReference type="EMBL" id="CP038148">
    <property type="protein sequence ID" value="QBQ96983.1"/>
    <property type="molecule type" value="Genomic_DNA"/>
</dbReference>
<organism evidence="4 5">
    <name type="scientific">Paraburkholderia pallida</name>
    <dbReference type="NCBI Taxonomy" id="2547399"/>
    <lineage>
        <taxon>Bacteria</taxon>
        <taxon>Pseudomonadati</taxon>
        <taxon>Pseudomonadota</taxon>
        <taxon>Betaproteobacteria</taxon>
        <taxon>Burkholderiales</taxon>
        <taxon>Burkholderiaceae</taxon>
        <taxon>Paraburkholderia</taxon>
    </lineage>
</organism>
<dbReference type="InterPro" id="IPR011990">
    <property type="entry name" value="TPR-like_helical_dom_sf"/>
</dbReference>
<dbReference type="SMART" id="SM00028">
    <property type="entry name" value="TPR"/>
    <property type="match status" value="5"/>
</dbReference>
<dbReference type="Proteomes" id="UP000295727">
    <property type="component" value="Chromosome 1"/>
</dbReference>
<dbReference type="InterPro" id="IPR019734">
    <property type="entry name" value="TPR_rpt"/>
</dbReference>
<protein>
    <submittedName>
        <fullName evidence="4">Uncharacterized protein</fullName>
    </submittedName>
</protein>
<dbReference type="GO" id="GO:0035269">
    <property type="term" value="P:protein O-linked glycosylation via mannose"/>
    <property type="evidence" value="ECO:0007669"/>
    <property type="project" value="TreeGrafter"/>
</dbReference>
<keyword evidence="1" id="KW-0677">Repeat</keyword>
<gene>
    <name evidence="4" type="ORF">E1956_07210</name>
</gene>
<dbReference type="GO" id="GO:0030968">
    <property type="term" value="P:endoplasmic reticulum unfolded protein response"/>
    <property type="evidence" value="ECO:0007669"/>
    <property type="project" value="TreeGrafter"/>
</dbReference>